<keyword evidence="2" id="KW-1185">Reference proteome</keyword>
<reference evidence="1 2" key="2">
    <citation type="submission" date="2016-08" db="EMBL/GenBank/DDBJ databases">
        <title>Orenia metallireducens sp. nov. strain Z6, a Novel Metal-reducing Firmicute from the Deep Subsurface.</title>
        <authorList>
            <person name="Maxim B.I."/>
            <person name="Kenneth K."/>
            <person name="Flynn T.M."/>
            <person name="Oloughlin E.J."/>
            <person name="Locke R.A."/>
            <person name="Weber J.R."/>
            <person name="Egan S.M."/>
            <person name="Mackie R.I."/>
            <person name="Cann I.K."/>
        </authorList>
    </citation>
    <scope>NUCLEOTIDE SEQUENCE [LARGE SCALE GENOMIC DNA]</scope>
    <source>
        <strain evidence="1 2">Z6</strain>
    </source>
</reference>
<accession>A0A1C0A6Y0</accession>
<name>A0A1C0A6Y0_9FIRM</name>
<dbReference type="AlphaFoldDB" id="A0A1C0A6Y0"/>
<reference evidence="2" key="1">
    <citation type="submission" date="2016-07" db="EMBL/GenBank/DDBJ databases">
        <authorList>
            <person name="Florea S."/>
            <person name="Webb J.S."/>
            <person name="Jaromczyk J."/>
            <person name="Schardl C.L."/>
        </authorList>
    </citation>
    <scope>NUCLEOTIDE SEQUENCE [LARGE SCALE GENOMIC DNA]</scope>
    <source>
        <strain evidence="2">Z6</strain>
    </source>
</reference>
<evidence type="ECO:0000313" key="1">
    <source>
        <dbReference type="EMBL" id="OCL26006.1"/>
    </source>
</evidence>
<protein>
    <submittedName>
        <fullName evidence="1">Uncharacterized protein</fullName>
    </submittedName>
</protein>
<evidence type="ECO:0000313" key="2">
    <source>
        <dbReference type="Proteomes" id="UP000093514"/>
    </source>
</evidence>
<dbReference type="Proteomes" id="UP000093514">
    <property type="component" value="Unassembled WGS sequence"/>
</dbReference>
<proteinExistence type="predicted"/>
<dbReference type="EMBL" id="LWDV01000009">
    <property type="protein sequence ID" value="OCL26006.1"/>
    <property type="molecule type" value="Genomic_DNA"/>
</dbReference>
<gene>
    <name evidence="1" type="ORF">U472_08235</name>
</gene>
<sequence length="96" mass="11409">MINKLKKVLKVFKFKRFMKPFLVMFGFFVLMSFFDSLFLSVRTFGDFLKILLTYFLIIMAILIFLKVFELIASFMGAGKIYDSMFKKKDKDSNQNK</sequence>
<organism evidence="1 2">
    <name type="scientific">Orenia metallireducens</name>
    <dbReference type="NCBI Taxonomy" id="1413210"/>
    <lineage>
        <taxon>Bacteria</taxon>
        <taxon>Bacillati</taxon>
        <taxon>Bacillota</taxon>
        <taxon>Clostridia</taxon>
        <taxon>Halanaerobiales</taxon>
        <taxon>Halobacteroidaceae</taxon>
        <taxon>Orenia</taxon>
    </lineage>
</organism>
<comment type="caution">
    <text evidence="1">The sequence shown here is derived from an EMBL/GenBank/DDBJ whole genome shotgun (WGS) entry which is preliminary data.</text>
</comment>